<keyword evidence="4" id="KW-1185">Reference proteome</keyword>
<name>A0ABW3Y8B7_9ACTN</name>
<keyword evidence="2" id="KW-1133">Transmembrane helix</keyword>
<accession>A0ABW3Y8B7</accession>
<feature type="region of interest" description="Disordered" evidence="1">
    <location>
        <begin position="275"/>
        <end position="332"/>
    </location>
</feature>
<keyword evidence="2" id="KW-0472">Membrane</keyword>
<dbReference type="Proteomes" id="UP001597260">
    <property type="component" value="Unassembled WGS sequence"/>
</dbReference>
<comment type="caution">
    <text evidence="3">The sequence shown here is derived from an EMBL/GenBank/DDBJ whole genome shotgun (WGS) entry which is preliminary data.</text>
</comment>
<evidence type="ECO:0000313" key="3">
    <source>
        <dbReference type="EMBL" id="MFD1320611.1"/>
    </source>
</evidence>
<dbReference type="RefSeq" id="WP_377567776.1">
    <property type="nucleotide sequence ID" value="NZ_JBHTMP010000006.1"/>
</dbReference>
<reference evidence="4" key="1">
    <citation type="journal article" date="2019" name="Int. J. Syst. Evol. Microbiol.">
        <title>The Global Catalogue of Microorganisms (GCM) 10K type strain sequencing project: providing services to taxonomists for standard genome sequencing and annotation.</title>
        <authorList>
            <consortium name="The Broad Institute Genomics Platform"/>
            <consortium name="The Broad Institute Genome Sequencing Center for Infectious Disease"/>
            <person name="Wu L."/>
            <person name="Ma J."/>
        </authorList>
    </citation>
    <scope>NUCLEOTIDE SEQUENCE [LARGE SCALE GENOMIC DNA]</scope>
    <source>
        <strain evidence="4">JCM 31037</strain>
    </source>
</reference>
<organism evidence="3 4">
    <name type="scientific">Micromonospora sonneratiae</name>
    <dbReference type="NCBI Taxonomy" id="1184706"/>
    <lineage>
        <taxon>Bacteria</taxon>
        <taxon>Bacillati</taxon>
        <taxon>Actinomycetota</taxon>
        <taxon>Actinomycetes</taxon>
        <taxon>Micromonosporales</taxon>
        <taxon>Micromonosporaceae</taxon>
        <taxon>Micromonospora</taxon>
    </lineage>
</organism>
<keyword evidence="2" id="KW-0812">Transmembrane</keyword>
<feature type="compositionally biased region" description="Low complexity" evidence="1">
    <location>
        <begin position="294"/>
        <end position="304"/>
    </location>
</feature>
<proteinExistence type="predicted"/>
<sequence length="779" mass="85039">MAHRTLPHRVSMRRMAAFLVVLGMALYVAVGTAPVFAAPSPAPTAVPSEWYEPLPGQGVDDPDLIGPREAFRYEAAPHLLEYADLDPPKPEDLLGLKRREAYTYGTLNRMLAEWAENKAPGLVNRPASEVKKRWKVFVQRHVRGVDSNSRGDGFADWVFGKVRIAGSDDYVFDEKVDPRYPVEPDAFPVKPHLKRGFEVKDTRQLTKRAQAQLQGYVELVDGTGNQVVYVFRVKPTKGTLSQIDDANKSTAVNEARIAAGLPPAPAIVVRLMPAIPQPTPTRDPAYEADKARRAASGPAPSATGNDPGNDPGKPVGPAPVPPKGGGGIMIAPGAPQHPVDGGLSDAIADSPDSPDEAAFGQEVLDQLGADLGNEDLGADPLGGVDFSTLELRYVADTYQGGPGLQYAFSAQPAPEDHPSYGGRRAALTASDAFFVWLVLPTSAFTVNLNPDEPNRIIDSQFGRTDAGRILLEADLEMKKTVAKLIHPDSATGKRYWDGLVGETKCVSMRQWIVPAPATVREDQGQLYILDAPLSVKMETDYVKSVGVGGSEAGCARQSDAETKQNESLYRRLILPQIEKAVNTAPEYADLRRVYVSRVAAQWYRERSETKRTTYSHLIDRGDASDWPARQPWSPKEVWRRYVKSYTDGEFKVKRTTQRGNMIETVTYVYGGVDLTDVPRSRLNADTFSGQRPELSTAVRQATYAAASEGDRNLVWLGGESTARPLTELQAARRSPTSKPAFWVLTTLPLLLWLVGGAIQLARRRGRRPSPSTTATTTGP</sequence>
<dbReference type="EMBL" id="JBHTMP010000006">
    <property type="protein sequence ID" value="MFD1320611.1"/>
    <property type="molecule type" value="Genomic_DNA"/>
</dbReference>
<feature type="transmembrane region" description="Helical" evidence="2">
    <location>
        <begin position="740"/>
        <end position="761"/>
    </location>
</feature>
<evidence type="ECO:0000256" key="2">
    <source>
        <dbReference type="SAM" id="Phobius"/>
    </source>
</evidence>
<evidence type="ECO:0000313" key="4">
    <source>
        <dbReference type="Proteomes" id="UP001597260"/>
    </source>
</evidence>
<evidence type="ECO:0000256" key="1">
    <source>
        <dbReference type="SAM" id="MobiDB-lite"/>
    </source>
</evidence>
<gene>
    <name evidence="3" type="ORF">ACFQ4H_05840</name>
</gene>
<protein>
    <submittedName>
        <fullName evidence="3">Uncharacterized protein</fullName>
    </submittedName>
</protein>